<dbReference type="RefSeq" id="WP_090289307.1">
    <property type="nucleotide sequence ID" value="NZ_FNCK01000002.1"/>
</dbReference>
<evidence type="ECO:0000256" key="1">
    <source>
        <dbReference type="ARBA" id="ARBA00006817"/>
    </source>
</evidence>
<organism evidence="3 4">
    <name type="scientific">Facklamia miroungae</name>
    <dbReference type="NCBI Taxonomy" id="120956"/>
    <lineage>
        <taxon>Bacteria</taxon>
        <taxon>Bacillati</taxon>
        <taxon>Bacillota</taxon>
        <taxon>Bacilli</taxon>
        <taxon>Lactobacillales</taxon>
        <taxon>Aerococcaceae</taxon>
        <taxon>Facklamia</taxon>
    </lineage>
</organism>
<name>A0A1G7QUN1_9LACT</name>
<keyword evidence="4" id="KW-1185">Reference proteome</keyword>
<sequence length="219" mass="25153">MTENNNQKKCNCQDHGHHHQPGHECQCQHNKSISDHECGCQHHSSHNEQSGCGCHHNHSFDPQVDLGFSLFFEGEIDASPEEVWKHLTDNEFLSQWNPDMVMIDCTPGGSFKIIRNDEDHQLMLTDVEEGHLLAFLWGNDDIVLNLEAGEINNTLFTFEYWFADKEGANAEDVVPWLVNLYELEYFIKNNDQLDSQDLTSSLLSEISLLIEDQQARQLD</sequence>
<dbReference type="OrthoDB" id="9803476at2"/>
<gene>
    <name evidence="3" type="ORF">SAMN05421791_102226</name>
</gene>
<proteinExistence type="inferred from homology"/>
<comment type="similarity">
    <text evidence="1">Belongs to the AHA1 family.</text>
</comment>
<accession>A0A1G7QUN1</accession>
<dbReference type="Pfam" id="PF08327">
    <property type="entry name" value="AHSA1"/>
    <property type="match status" value="1"/>
</dbReference>
<dbReference type="InterPro" id="IPR023393">
    <property type="entry name" value="START-like_dom_sf"/>
</dbReference>
<dbReference type="EMBL" id="FNCK01000002">
    <property type="protein sequence ID" value="SDG02227.1"/>
    <property type="molecule type" value="Genomic_DNA"/>
</dbReference>
<evidence type="ECO:0000259" key="2">
    <source>
        <dbReference type="Pfam" id="PF08327"/>
    </source>
</evidence>
<evidence type="ECO:0000313" key="3">
    <source>
        <dbReference type="EMBL" id="SDG02227.1"/>
    </source>
</evidence>
<dbReference type="STRING" id="120956.SAMN05421791_102226"/>
<dbReference type="SUPFAM" id="SSF55961">
    <property type="entry name" value="Bet v1-like"/>
    <property type="match status" value="1"/>
</dbReference>
<reference evidence="3 4" key="1">
    <citation type="submission" date="2016-10" db="EMBL/GenBank/DDBJ databases">
        <authorList>
            <person name="de Groot N.N."/>
        </authorList>
    </citation>
    <scope>NUCLEOTIDE SEQUENCE [LARGE SCALE GENOMIC DNA]</scope>
    <source>
        <strain evidence="3 4">ATCC BAA-466</strain>
    </source>
</reference>
<dbReference type="Proteomes" id="UP000199708">
    <property type="component" value="Unassembled WGS sequence"/>
</dbReference>
<dbReference type="AlphaFoldDB" id="A0A1G7QUN1"/>
<dbReference type="Gene3D" id="3.30.530.20">
    <property type="match status" value="1"/>
</dbReference>
<protein>
    <submittedName>
        <fullName evidence="3">Activator of Hsp90 ATPase homolog 1-like protein</fullName>
    </submittedName>
</protein>
<dbReference type="InterPro" id="IPR013538">
    <property type="entry name" value="ASHA1/2-like_C"/>
</dbReference>
<evidence type="ECO:0000313" key="4">
    <source>
        <dbReference type="Proteomes" id="UP000199708"/>
    </source>
</evidence>
<feature type="domain" description="Activator of Hsp90 ATPase homologue 1/2-like C-terminal" evidence="2">
    <location>
        <begin position="77"/>
        <end position="141"/>
    </location>
</feature>